<feature type="binding site" evidence="3">
    <location>
        <position position="188"/>
    </location>
    <ligand>
        <name>substrate</name>
    </ligand>
</feature>
<dbReference type="Pfam" id="PF13242">
    <property type="entry name" value="Hydrolase_like"/>
    <property type="match status" value="1"/>
</dbReference>
<dbReference type="InterPro" id="IPR006357">
    <property type="entry name" value="HAD-SF_hydro_IIA"/>
</dbReference>
<dbReference type="NCBIfam" id="TIGR01460">
    <property type="entry name" value="HAD-SF-IIA"/>
    <property type="match status" value="1"/>
</dbReference>
<keyword evidence="4" id="KW-0460">Magnesium</keyword>
<feature type="binding site" evidence="4">
    <location>
        <position position="18"/>
    </location>
    <ligand>
        <name>Mg(2+)</name>
        <dbReference type="ChEBI" id="CHEBI:18420"/>
    </ligand>
</feature>
<dbReference type="EMBL" id="BGZJ01000001">
    <property type="protein sequence ID" value="GBO93949.1"/>
    <property type="molecule type" value="Genomic_DNA"/>
</dbReference>
<dbReference type="GO" id="GO:0046872">
    <property type="term" value="F:metal ion binding"/>
    <property type="evidence" value="ECO:0007669"/>
    <property type="project" value="UniProtKB-KW"/>
</dbReference>
<dbReference type="Proteomes" id="UP000266091">
    <property type="component" value="Unassembled WGS sequence"/>
</dbReference>
<protein>
    <submittedName>
        <fullName evidence="5">Acid sugar phosphatase</fullName>
    </submittedName>
</protein>
<dbReference type="PANTHER" id="PTHR19288:SF46">
    <property type="entry name" value="HALOACID DEHALOGENASE-LIKE HYDROLASE DOMAIN-CONTAINING PROTEIN 2"/>
    <property type="match status" value="1"/>
</dbReference>
<dbReference type="RefSeq" id="WP_116270229.1">
    <property type="nucleotide sequence ID" value="NZ_BGZJ01000001.1"/>
</dbReference>
<gene>
    <name evidence="5" type="ORF">MESMUL_13030</name>
</gene>
<dbReference type="GO" id="GO:0005737">
    <property type="term" value="C:cytoplasm"/>
    <property type="evidence" value="ECO:0007669"/>
    <property type="project" value="TreeGrafter"/>
</dbReference>
<dbReference type="PIRSF" id="PIRSF000915">
    <property type="entry name" value="PGP-type_phosphatase"/>
    <property type="match status" value="1"/>
</dbReference>
<keyword evidence="4" id="KW-0479">Metal-binding</keyword>
<evidence type="ECO:0000313" key="5">
    <source>
        <dbReference type="EMBL" id="GBO93949.1"/>
    </source>
</evidence>
<dbReference type="OrthoDB" id="9810449at2"/>
<reference evidence="5 6" key="1">
    <citation type="journal article" date="2018" name="Int. J. Syst. Evol. Microbiol.">
        <title>Mesosutterella multiformis gen. nov., sp. nov., a member of the family Sutterellaceae and Sutterella megalosphaeroides sp. nov., isolated from human faeces.</title>
        <authorList>
            <person name="Sakamoto M."/>
            <person name="Ikeyama N."/>
            <person name="Kunihiro T."/>
            <person name="Iino T."/>
            <person name="Yuki M."/>
            <person name="Ohkuma M."/>
        </authorList>
    </citation>
    <scope>NUCLEOTIDE SEQUENCE [LARGE SCALE GENOMIC DNA]</scope>
    <source>
        <strain evidence="5 6">4NBBH2</strain>
    </source>
</reference>
<accession>A0A401LN07</accession>
<dbReference type="PANTHER" id="PTHR19288">
    <property type="entry name" value="4-NITROPHENYLPHOSPHATASE-RELATED"/>
    <property type="match status" value="1"/>
</dbReference>
<feature type="binding site" evidence="4">
    <location>
        <position position="213"/>
    </location>
    <ligand>
        <name>Mg(2+)</name>
        <dbReference type="ChEBI" id="CHEBI:18420"/>
    </ligand>
</feature>
<accession>A0A388SER5</accession>
<dbReference type="Pfam" id="PF13344">
    <property type="entry name" value="Hydrolase_6"/>
    <property type="match status" value="1"/>
</dbReference>
<sequence>MMTLDRIREKKAFLIDMDGVIYHGKFLLPGVPEFISWLREEGKLYRFVTNNSYFTAAELSERLCAMGIDERPEHFYTSAMAAASFCSHQADDPSAWVIGANGLYSALEAAGVRITDENPEFVIVGESEKEYTWQAIEKAVNLVVNGARLIGTNADLAGPGSYGLVPATGAMIAPIEKAAGRKAYFVGKPNPLMLRRVMDSLGVHASESVMVGDSMGTDILGALETGMATVLVLSGMTSEHDIRKYAFRPDVVLQGVGSIPPVTED</sequence>
<dbReference type="InterPro" id="IPR023214">
    <property type="entry name" value="HAD_sf"/>
</dbReference>
<keyword evidence="6" id="KW-1185">Reference proteome</keyword>
<evidence type="ECO:0000313" key="6">
    <source>
        <dbReference type="Proteomes" id="UP000266091"/>
    </source>
</evidence>
<dbReference type="GO" id="GO:0016791">
    <property type="term" value="F:phosphatase activity"/>
    <property type="evidence" value="ECO:0007669"/>
    <property type="project" value="TreeGrafter"/>
</dbReference>
<dbReference type="Gene3D" id="3.40.50.1000">
    <property type="entry name" value="HAD superfamily/HAD-like"/>
    <property type="match status" value="2"/>
</dbReference>
<dbReference type="InterPro" id="IPR036412">
    <property type="entry name" value="HAD-like_sf"/>
</dbReference>
<feature type="binding site" evidence="4">
    <location>
        <position position="16"/>
    </location>
    <ligand>
        <name>Mg(2+)</name>
        <dbReference type="ChEBI" id="CHEBI:18420"/>
    </ligand>
</feature>
<name>A0A388SER5_9BURK</name>
<evidence type="ECO:0000256" key="1">
    <source>
        <dbReference type="PIRNR" id="PIRNR000915"/>
    </source>
</evidence>
<feature type="active site" description="Nucleophile" evidence="2">
    <location>
        <position position="16"/>
    </location>
</feature>
<evidence type="ECO:0000256" key="3">
    <source>
        <dbReference type="PIRSR" id="PIRSR000915-2"/>
    </source>
</evidence>
<proteinExistence type="inferred from homology"/>
<evidence type="ECO:0000256" key="4">
    <source>
        <dbReference type="PIRSR" id="PIRSR000915-3"/>
    </source>
</evidence>
<comment type="cofactor">
    <cofactor evidence="4">
        <name>Mg(2+)</name>
        <dbReference type="ChEBI" id="CHEBI:18420"/>
    </cofactor>
    <text evidence="4">Divalent metal ions. Mg(2+) is the most effective.</text>
</comment>
<organism evidence="5 6">
    <name type="scientific">Mesosutterella multiformis</name>
    <dbReference type="NCBI Taxonomy" id="2259133"/>
    <lineage>
        <taxon>Bacteria</taxon>
        <taxon>Pseudomonadati</taxon>
        <taxon>Pseudomonadota</taxon>
        <taxon>Betaproteobacteria</taxon>
        <taxon>Burkholderiales</taxon>
        <taxon>Sutterellaceae</taxon>
        <taxon>Mesosutterella</taxon>
    </lineage>
</organism>
<comment type="caution">
    <text evidence="5">The sequence shown here is derived from an EMBL/GenBank/DDBJ whole genome shotgun (WGS) entry which is preliminary data.</text>
</comment>
<evidence type="ECO:0000256" key="2">
    <source>
        <dbReference type="PIRSR" id="PIRSR000915-1"/>
    </source>
</evidence>
<dbReference type="SUPFAM" id="SSF56784">
    <property type="entry name" value="HAD-like"/>
    <property type="match status" value="1"/>
</dbReference>
<feature type="active site" description="Proton donor" evidence="2">
    <location>
        <position position="18"/>
    </location>
</feature>
<comment type="similarity">
    <text evidence="1">Belongs to the HAD-like hydrolase superfamily.</text>
</comment>
<dbReference type="AlphaFoldDB" id="A0A388SER5"/>